<dbReference type="AlphaFoldDB" id="A0ABC8R2Y9"/>
<comment type="caution">
    <text evidence="1">The sequence shown here is derived from an EMBL/GenBank/DDBJ whole genome shotgun (WGS) entry which is preliminary data.</text>
</comment>
<sequence>MMTTTTTTSSKKAESRPGQGLIDLVFSWSIADVREIPKTFSSTADYMNSFIYPLIEETHANLLSNVTNLSRAPMCEIFDVRISKGFKPPKDLFYDIFLKRMREEENGKGKYEPEVGDLIALANVRPRCINDLKQA</sequence>
<evidence type="ECO:0000313" key="2">
    <source>
        <dbReference type="Proteomes" id="UP001642360"/>
    </source>
</evidence>
<gene>
    <name evidence="1" type="ORF">ILEXP_LOCUS3395</name>
</gene>
<reference evidence="1 2" key="1">
    <citation type="submission" date="2024-02" db="EMBL/GenBank/DDBJ databases">
        <authorList>
            <person name="Vignale AGUSTIN F."/>
            <person name="Sosa J E."/>
            <person name="Modenutti C."/>
        </authorList>
    </citation>
    <scope>NUCLEOTIDE SEQUENCE [LARGE SCALE GENOMIC DNA]</scope>
</reference>
<dbReference type="Proteomes" id="UP001642360">
    <property type="component" value="Unassembled WGS sequence"/>
</dbReference>
<dbReference type="EMBL" id="CAUOFW020000751">
    <property type="protein sequence ID" value="CAK9136422.1"/>
    <property type="molecule type" value="Genomic_DNA"/>
</dbReference>
<proteinExistence type="predicted"/>
<name>A0ABC8R2Y9_9AQUA</name>
<accession>A0ABC8R2Y9</accession>
<evidence type="ECO:0000313" key="1">
    <source>
        <dbReference type="EMBL" id="CAK9136422.1"/>
    </source>
</evidence>
<keyword evidence="2" id="KW-1185">Reference proteome</keyword>
<protein>
    <submittedName>
        <fullName evidence="1">Uncharacterized protein</fullName>
    </submittedName>
</protein>
<organism evidence="1 2">
    <name type="scientific">Ilex paraguariensis</name>
    <name type="common">yerba mate</name>
    <dbReference type="NCBI Taxonomy" id="185542"/>
    <lineage>
        <taxon>Eukaryota</taxon>
        <taxon>Viridiplantae</taxon>
        <taxon>Streptophyta</taxon>
        <taxon>Embryophyta</taxon>
        <taxon>Tracheophyta</taxon>
        <taxon>Spermatophyta</taxon>
        <taxon>Magnoliopsida</taxon>
        <taxon>eudicotyledons</taxon>
        <taxon>Gunneridae</taxon>
        <taxon>Pentapetalae</taxon>
        <taxon>asterids</taxon>
        <taxon>campanulids</taxon>
        <taxon>Aquifoliales</taxon>
        <taxon>Aquifoliaceae</taxon>
        <taxon>Ilex</taxon>
    </lineage>
</organism>